<evidence type="ECO:0000313" key="2">
    <source>
        <dbReference type="Proteomes" id="UP000248188"/>
    </source>
</evidence>
<organism evidence="1 2">
    <name type="scientific">Pseudomonas protegens</name>
    <dbReference type="NCBI Taxonomy" id="380021"/>
    <lineage>
        <taxon>Bacteria</taxon>
        <taxon>Pseudomonadati</taxon>
        <taxon>Pseudomonadota</taxon>
        <taxon>Gammaproteobacteria</taxon>
        <taxon>Pseudomonadales</taxon>
        <taxon>Pseudomonadaceae</taxon>
        <taxon>Pseudomonas</taxon>
    </lineage>
</organism>
<sequence length="578" mass="65746">MVRIPPFSRVFEVLCQGVGLVTAVADGFSGLKSYEGKQKLFLRESNGVKQGLQPDLLMYLVHDDKALTAALGRYLEQYEHVFSVLRWYPIITYQSYEAGIARFLDTWVLPQLAVLLRRLNGKLSARTPLYHFEAILTRYEATDMRASSVKHYVKSLVPKTVDAPDFIYALEKISDRSHKKISTINAEVEGLRAEISSSKLTAAEQQELLETIRCAYTAATALSRFSAMYSAARMDSKATLVERFRHHYAAVGEGPEPGHLLASHLKLFDEFIASGLPYVSENIHFKYIFATFSQQIDSISVEGFEPLYQLLLATEAEPRDCLAIERAFSVLEQHPDYRLFEAFALQLRALMALEAGSTGQALELYRKLLPYSKKQQLGYVGFYAASHAIALEVMQEMPLPYGYQNPLINYRIESELQVNELHVALPTVFTLWGALPDWPAPLRAVFSSIREFNVNMSELPRISLENYCNPLKRLNGFMGEFFRLLASGGDEARFRKLICKVIKGKDRVRSVMSIHTVTPYEALRDESLYAQTLFGDIELYFLLNPHLRSYYELPDTQKKFILKALSPNLYQRDSQKAD</sequence>
<dbReference type="AlphaFoldDB" id="A0A9Q6N7W9"/>
<protein>
    <submittedName>
        <fullName evidence="1">Uncharacterized protein</fullName>
    </submittedName>
</protein>
<proteinExistence type="predicted"/>
<dbReference type="EMBL" id="QJRN01000010">
    <property type="protein sequence ID" value="PYC34845.1"/>
    <property type="molecule type" value="Genomic_DNA"/>
</dbReference>
<evidence type="ECO:0000313" key="1">
    <source>
        <dbReference type="EMBL" id="PYC34845.1"/>
    </source>
</evidence>
<comment type="caution">
    <text evidence="1">The sequence shown here is derived from an EMBL/GenBank/DDBJ whole genome shotgun (WGS) entry which is preliminary data.</text>
</comment>
<gene>
    <name evidence="1" type="ORF">DMX08_16390</name>
</gene>
<reference evidence="1 2" key="1">
    <citation type="submission" date="2018-06" db="EMBL/GenBank/DDBJ databases">
        <title>Pseudomonas diversity within urban Lake Michigan freshwaters.</title>
        <authorList>
            <person name="Batrich M."/>
            <person name="Hatzopoulos T."/>
            <person name="Putonti C."/>
        </authorList>
    </citation>
    <scope>NUCLEOTIDE SEQUENCE [LARGE SCALE GENOMIC DNA]</scope>
    <source>
        <strain evidence="1 2">MB-090624</strain>
    </source>
</reference>
<dbReference type="Proteomes" id="UP000248188">
    <property type="component" value="Unassembled WGS sequence"/>
</dbReference>
<accession>A0A9Q6N7W9</accession>
<dbReference type="RefSeq" id="WP_110652473.1">
    <property type="nucleotide sequence ID" value="NZ_QJRN01000010.1"/>
</dbReference>
<name>A0A9Q6N7W9_9PSED</name>